<evidence type="ECO:0000259" key="2">
    <source>
        <dbReference type="Pfam" id="PF25003"/>
    </source>
</evidence>
<proteinExistence type="predicted"/>
<reference evidence="4" key="2">
    <citation type="submission" date="2019-10" db="EMBL/GenBank/DDBJ databases">
        <title>A de novo genome assembly of a pear dwarfing rootstock.</title>
        <authorList>
            <person name="Wang F."/>
            <person name="Wang J."/>
            <person name="Li S."/>
            <person name="Zhang Y."/>
            <person name="Fang M."/>
            <person name="Ma L."/>
            <person name="Zhao Y."/>
            <person name="Jiang S."/>
        </authorList>
    </citation>
    <scope>NUCLEOTIDE SEQUENCE [LARGE SCALE GENOMIC DNA]</scope>
</reference>
<sequence>MDWGSNGEEPTSWEENYSVNLIPSELFFKFRKEVQGLRVGLNLEFYNAPINEFQGKIVLKPLAPERMWKFIYEPIHQDVRVLSKKIPLTGFLNLQVGIGHNFQMNAIGWKWKLTTCFGGDGISRTRNKTSVRVVPGVDLRFGWRADYVLPEITGALGTGEPWFNMNSGKLQASLDRVETIVTYTDIYRLYKPKGQQDQQQRTETDVISYSSPSDPLKSSDFSSHDDRSTWINGPEDAADLHK</sequence>
<name>A0A5N5GX84_9ROSA</name>
<dbReference type="PANTHER" id="PTHR35710">
    <property type="entry name" value="OBP3-RESPONSIVE PROTEIN 4 (ORG4)"/>
    <property type="match status" value="1"/>
</dbReference>
<reference evidence="3 4" key="3">
    <citation type="submission" date="2019-11" db="EMBL/GenBank/DDBJ databases">
        <title>A de novo genome assembly of a pear dwarfing rootstock.</title>
        <authorList>
            <person name="Wang F."/>
            <person name="Wang J."/>
            <person name="Li S."/>
            <person name="Zhang Y."/>
            <person name="Fang M."/>
            <person name="Ma L."/>
            <person name="Zhao Y."/>
            <person name="Jiang S."/>
        </authorList>
    </citation>
    <scope>NUCLEOTIDE SEQUENCE [LARGE SCALE GENOMIC DNA]</scope>
    <source>
        <strain evidence="3">S2</strain>
        <tissue evidence="3">Leaf</tissue>
    </source>
</reference>
<dbReference type="OrthoDB" id="1852071at2759"/>
<dbReference type="PANTHER" id="PTHR35710:SF1">
    <property type="entry name" value="OBP3-RESPONSIVE PROTEIN 4 (ORG4)"/>
    <property type="match status" value="1"/>
</dbReference>
<accession>A0A5N5GX84</accession>
<evidence type="ECO:0000313" key="3">
    <source>
        <dbReference type="EMBL" id="KAB2618312.1"/>
    </source>
</evidence>
<reference evidence="3 4" key="1">
    <citation type="submission" date="2019-09" db="EMBL/GenBank/DDBJ databases">
        <authorList>
            <person name="Ou C."/>
        </authorList>
    </citation>
    <scope>NUCLEOTIDE SEQUENCE [LARGE SCALE GENOMIC DNA]</scope>
    <source>
        <strain evidence="3">S2</strain>
        <tissue evidence="3">Leaf</tissue>
    </source>
</reference>
<dbReference type="Pfam" id="PF25003">
    <property type="entry name" value="DUF7781"/>
    <property type="match status" value="1"/>
</dbReference>
<keyword evidence="4" id="KW-1185">Reference proteome</keyword>
<feature type="region of interest" description="Disordered" evidence="1">
    <location>
        <begin position="192"/>
        <end position="242"/>
    </location>
</feature>
<gene>
    <name evidence="3" type="ORF">D8674_014181</name>
</gene>
<feature type="compositionally biased region" description="Polar residues" evidence="1">
    <location>
        <begin position="195"/>
        <end position="207"/>
    </location>
</feature>
<evidence type="ECO:0000256" key="1">
    <source>
        <dbReference type="SAM" id="MobiDB-lite"/>
    </source>
</evidence>
<dbReference type="AlphaFoldDB" id="A0A5N5GX84"/>
<feature type="compositionally biased region" description="Low complexity" evidence="1">
    <location>
        <begin position="208"/>
        <end position="221"/>
    </location>
</feature>
<organism evidence="3 4">
    <name type="scientific">Pyrus ussuriensis x Pyrus communis</name>
    <dbReference type="NCBI Taxonomy" id="2448454"/>
    <lineage>
        <taxon>Eukaryota</taxon>
        <taxon>Viridiplantae</taxon>
        <taxon>Streptophyta</taxon>
        <taxon>Embryophyta</taxon>
        <taxon>Tracheophyta</taxon>
        <taxon>Spermatophyta</taxon>
        <taxon>Magnoliopsida</taxon>
        <taxon>eudicotyledons</taxon>
        <taxon>Gunneridae</taxon>
        <taxon>Pentapetalae</taxon>
        <taxon>rosids</taxon>
        <taxon>fabids</taxon>
        <taxon>Rosales</taxon>
        <taxon>Rosaceae</taxon>
        <taxon>Amygdaloideae</taxon>
        <taxon>Maleae</taxon>
        <taxon>Pyrus</taxon>
    </lineage>
</organism>
<comment type="caution">
    <text evidence="3">The sequence shown here is derived from an EMBL/GenBank/DDBJ whole genome shotgun (WGS) entry which is preliminary data.</text>
</comment>
<dbReference type="InterPro" id="IPR056683">
    <property type="entry name" value="DUF7781"/>
</dbReference>
<evidence type="ECO:0000313" key="4">
    <source>
        <dbReference type="Proteomes" id="UP000327157"/>
    </source>
</evidence>
<protein>
    <recommendedName>
        <fullName evidence="2">DUF7781 domain-containing protein</fullName>
    </recommendedName>
</protein>
<dbReference type="Proteomes" id="UP000327157">
    <property type="component" value="Chromosome 15"/>
</dbReference>
<feature type="domain" description="DUF7781" evidence="2">
    <location>
        <begin position="12"/>
        <end position="182"/>
    </location>
</feature>
<dbReference type="EMBL" id="SMOL01000401">
    <property type="protein sequence ID" value="KAB2618312.1"/>
    <property type="molecule type" value="Genomic_DNA"/>
</dbReference>